<reference evidence="5 6" key="1">
    <citation type="submission" date="2023-09" db="EMBL/GenBank/DDBJ databases">
        <title>Microbacterium fusihabitans sp. nov., Microbacterium phycihabitans sp. nov., and Microbacterium cervinum sp. nov., isolated from dried seaweeds of beach.</title>
        <authorList>
            <person name="Lee S.D."/>
        </authorList>
    </citation>
    <scope>NUCLEOTIDE SEQUENCE [LARGE SCALE GENOMIC DNA]</scope>
    <source>
        <strain evidence="5 6">KSW2-29</strain>
    </source>
</reference>
<keyword evidence="2" id="KW-0378">Hydrolase</keyword>
<comment type="similarity">
    <text evidence="3">Belongs to the arginase family.</text>
</comment>
<dbReference type="PIRSF" id="PIRSF036979">
    <property type="entry name" value="Arginase"/>
    <property type="match status" value="1"/>
</dbReference>
<evidence type="ECO:0000256" key="2">
    <source>
        <dbReference type="ARBA" id="ARBA00022801"/>
    </source>
</evidence>
<dbReference type="RefSeq" id="WP_316004876.1">
    <property type="nucleotide sequence ID" value="NZ_JAWDIT010000004.1"/>
</dbReference>
<evidence type="ECO:0000313" key="6">
    <source>
        <dbReference type="Proteomes" id="UP001261125"/>
    </source>
</evidence>
<organism evidence="5 6">
    <name type="scientific">Microbacterium phycohabitans</name>
    <dbReference type="NCBI Taxonomy" id="3075993"/>
    <lineage>
        <taxon>Bacteria</taxon>
        <taxon>Bacillati</taxon>
        <taxon>Actinomycetota</taxon>
        <taxon>Actinomycetes</taxon>
        <taxon>Micrococcales</taxon>
        <taxon>Microbacteriaceae</taxon>
        <taxon>Microbacterium</taxon>
    </lineage>
</organism>
<protein>
    <submittedName>
        <fullName evidence="5">Arginase family protein</fullName>
    </submittedName>
</protein>
<dbReference type="Gene3D" id="3.40.800.10">
    <property type="entry name" value="Ureohydrolase domain"/>
    <property type="match status" value="2"/>
</dbReference>
<dbReference type="EMBL" id="JAWDIT010000004">
    <property type="protein sequence ID" value="MDU0346606.1"/>
    <property type="molecule type" value="Genomic_DNA"/>
</dbReference>
<gene>
    <name evidence="5" type="ORF">RWH44_12960</name>
</gene>
<comment type="caution">
    <text evidence="5">The sequence shown here is derived from an EMBL/GenBank/DDBJ whole genome shotgun (WGS) entry which is preliminary data.</text>
</comment>
<evidence type="ECO:0000313" key="5">
    <source>
        <dbReference type="EMBL" id="MDU0346606.1"/>
    </source>
</evidence>
<dbReference type="Proteomes" id="UP001261125">
    <property type="component" value="Unassembled WGS sequence"/>
</dbReference>
<dbReference type="PANTHER" id="PTHR11358">
    <property type="entry name" value="ARGINASE/AGMATINASE"/>
    <property type="match status" value="1"/>
</dbReference>
<name>A0ABU3SP33_9MICO</name>
<dbReference type="PANTHER" id="PTHR11358:SF26">
    <property type="entry name" value="GUANIDINO ACID HYDROLASE, MITOCHONDRIAL"/>
    <property type="match status" value="1"/>
</dbReference>
<dbReference type="SUPFAM" id="SSF52768">
    <property type="entry name" value="Arginase/deacetylase"/>
    <property type="match status" value="2"/>
</dbReference>
<dbReference type="InterPro" id="IPR006035">
    <property type="entry name" value="Ureohydrolase"/>
</dbReference>
<dbReference type="Pfam" id="PF00491">
    <property type="entry name" value="Arginase"/>
    <property type="match status" value="2"/>
</dbReference>
<dbReference type="InterPro" id="IPR023696">
    <property type="entry name" value="Ureohydrolase_dom_sf"/>
</dbReference>
<sequence>MSALSVDPLWPRAGDWPAPTEEADAVLLGVPAWRTSLSPTGAGETPAAIRAALRRYSPTLIGPPAVDLTEALSIADAGDVDDPDGRDGEARVRAAVAALASARVVIALGGDNSATYAVAQGRGSRGLITLDAHFDLRDGESNGSPVRRLIADGLDPRRIVQIGIADFANSAAYARRAADAGITVITLDEVRRRGIDEVVSHALRVAGAAEAPAAAEAASAAAHETAADPAAAAADPPTRVAEAETAAEAEVEVEVEVDTRAADAAAPPAPAGGIHLDIDVDVCDRAVAPGCPASVPGGLAAWELRALVRGLARDPGVTSADIVEVDATADTDDARTVRLAALCVLELLAGMAERR</sequence>
<dbReference type="PROSITE" id="PS51409">
    <property type="entry name" value="ARGINASE_2"/>
    <property type="match status" value="1"/>
</dbReference>
<accession>A0ABU3SP33</accession>
<keyword evidence="6" id="KW-1185">Reference proteome</keyword>
<feature type="compositionally biased region" description="Low complexity" evidence="4">
    <location>
        <begin position="216"/>
        <end position="244"/>
    </location>
</feature>
<keyword evidence="1" id="KW-0479">Metal-binding</keyword>
<evidence type="ECO:0000256" key="3">
    <source>
        <dbReference type="PROSITE-ProRule" id="PRU00742"/>
    </source>
</evidence>
<evidence type="ECO:0000256" key="4">
    <source>
        <dbReference type="SAM" id="MobiDB-lite"/>
    </source>
</evidence>
<proteinExistence type="inferred from homology"/>
<feature type="region of interest" description="Disordered" evidence="4">
    <location>
        <begin position="216"/>
        <end position="248"/>
    </location>
</feature>
<evidence type="ECO:0000256" key="1">
    <source>
        <dbReference type="ARBA" id="ARBA00022723"/>
    </source>
</evidence>